<dbReference type="GeneID" id="83258736"/>
<dbReference type="KEGG" id="asq:AVL57_13385"/>
<keyword evidence="4" id="KW-1185">Reference proteome</keyword>
<dbReference type="Proteomes" id="UP001170717">
    <property type="component" value="Unassembled WGS sequence"/>
</dbReference>
<proteinExistence type="predicted"/>
<evidence type="ECO:0000256" key="1">
    <source>
        <dbReference type="SAM" id="MobiDB-lite"/>
    </source>
</evidence>
<evidence type="ECO:0000313" key="5">
    <source>
        <dbReference type="Proteomes" id="UP001170717"/>
    </source>
</evidence>
<dbReference type="Proteomes" id="UP000056750">
    <property type="component" value="Chromosome"/>
</dbReference>
<feature type="compositionally biased region" description="Polar residues" evidence="1">
    <location>
        <begin position="391"/>
        <end position="403"/>
    </location>
</feature>
<dbReference type="AlphaFoldDB" id="A0AAW7Z253"/>
<feature type="region of interest" description="Disordered" evidence="1">
    <location>
        <begin position="140"/>
        <end position="172"/>
    </location>
</feature>
<evidence type="ECO:0000313" key="3">
    <source>
        <dbReference type="EMBL" id="MDO6577273.1"/>
    </source>
</evidence>
<name>A0AAW7Z253_9ALTE</name>
<evidence type="ECO:0008006" key="6">
    <source>
        <dbReference type="Google" id="ProtNLM"/>
    </source>
</evidence>
<feature type="compositionally biased region" description="Acidic residues" evidence="1">
    <location>
        <begin position="140"/>
        <end position="153"/>
    </location>
</feature>
<evidence type="ECO:0000313" key="4">
    <source>
        <dbReference type="Proteomes" id="UP000056750"/>
    </source>
</evidence>
<protein>
    <recommendedName>
        <fullName evidence="6">YbjN domain-containing protein</fullName>
    </recommendedName>
</protein>
<sequence length="403" mass="45128">MDLIKGISALIADFVEQKDDWNLSSSTPISIIKTDNNSSLPYTLDISERDDDTSIRLHLHSEENLRNVAQAVLIKNGGDDYQNSDGPFHTLIDGKGFSVFCDVSEVSFDQFSENFEGIVGRLEQMLKGAVKQAIELVSADESDADNGEIESASEDSPAPRDNVTESAPTDSDISQFEVVSPKEAIVQFLERKEWKFRDNSERQSIELGMNLDKYSDHDGKSLLLIHINYGNDDLVRFQTPMMYKFDFAKTPYSLIASVIAWYQFEYKFLSMSLDPSDGELKISIDIPLAKGVLHHTQVERIVGFMIQFTEETFDELFDDLLHAPEDAQKCIDGKISDYQQNIEAKKWVRQFETDLVGLSEEKRSQLQRALEALKDSEGSGDEQGSSASEGKGNSSESSPLEGI</sequence>
<evidence type="ECO:0000313" key="2">
    <source>
        <dbReference type="EMBL" id="AMJ74868.1"/>
    </source>
</evidence>
<gene>
    <name evidence="2" type="ORF">AVL57_13385</name>
    <name evidence="3" type="ORF">Q4527_07705</name>
</gene>
<feature type="region of interest" description="Disordered" evidence="1">
    <location>
        <begin position="370"/>
        <end position="403"/>
    </location>
</feature>
<dbReference type="EMBL" id="JAUOQI010000004">
    <property type="protein sequence ID" value="MDO6577273.1"/>
    <property type="molecule type" value="Genomic_DNA"/>
</dbReference>
<accession>A0AAW7Z253</accession>
<dbReference type="RefSeq" id="WP_057791001.1">
    <property type="nucleotide sequence ID" value="NZ_CAXIBE010000028.1"/>
</dbReference>
<organism evidence="3 5">
    <name type="scientific">Alteromonas stellipolaris</name>
    <dbReference type="NCBI Taxonomy" id="233316"/>
    <lineage>
        <taxon>Bacteria</taxon>
        <taxon>Pseudomonadati</taxon>
        <taxon>Pseudomonadota</taxon>
        <taxon>Gammaproteobacteria</taxon>
        <taxon>Alteromonadales</taxon>
        <taxon>Alteromonadaceae</taxon>
        <taxon>Alteromonas/Salinimonas group</taxon>
        <taxon>Alteromonas</taxon>
    </lineage>
</organism>
<dbReference type="EMBL" id="CP013926">
    <property type="protein sequence ID" value="AMJ74868.1"/>
    <property type="molecule type" value="Genomic_DNA"/>
</dbReference>
<reference evidence="3" key="2">
    <citation type="submission" date="2023-07" db="EMBL/GenBank/DDBJ databases">
        <title>Genome content predicts the carbon catabolic preferences of heterotrophic bacteria.</title>
        <authorList>
            <person name="Gralka M."/>
        </authorList>
    </citation>
    <scope>NUCLEOTIDE SEQUENCE</scope>
    <source>
        <strain evidence="3">F2M12</strain>
    </source>
</reference>
<reference evidence="2 4" key="1">
    <citation type="submission" date="2015-12" db="EMBL/GenBank/DDBJ databases">
        <title>Intraspecies pangenome expansion in the marine bacterium Alteromonas.</title>
        <authorList>
            <person name="Lopez-Perez M."/>
            <person name="Rodriguez-Valera F."/>
        </authorList>
    </citation>
    <scope>NUCLEOTIDE SEQUENCE [LARGE SCALE GENOMIC DNA]</scope>
    <source>
        <strain evidence="2 4">LMG 21861</strain>
    </source>
</reference>